<sequence>MGDQGAQQMQQPVVVVYPNAYTTQNSYPSSSSSPASSSSGSRGSFATVFIVVAVILVLSAVACIFGRLCNRISRGAKQHHSKQSKREKGSSTKSHEIRPVEFEPRERGDLEFGVDMKHHREIEKPYGREFEPRERGDLDFGVDMKHHREIEKPYGRDYEDDMELGFDNKKGERGGGGPPQHGVRFKLPENEDGLHGKGEIRNGGPDFEFRPGH</sequence>
<evidence type="ECO:0000256" key="2">
    <source>
        <dbReference type="SAM" id="Phobius"/>
    </source>
</evidence>
<feature type="compositionally biased region" description="Basic and acidic residues" evidence="1">
    <location>
        <begin position="84"/>
        <end position="108"/>
    </location>
</feature>
<dbReference type="RefSeq" id="XP_018481353.2">
    <property type="nucleotide sequence ID" value="XM_018625851.2"/>
</dbReference>
<proteinExistence type="predicted"/>
<keyword evidence="2" id="KW-0472">Membrane</keyword>
<keyword evidence="2" id="KW-1133">Transmembrane helix</keyword>
<keyword evidence="2" id="KW-0812">Transmembrane</keyword>
<accession>A0A6J0NBX3</accession>
<name>A0A6J0NBX3_RAPSA</name>
<dbReference type="OrthoDB" id="1095156at2759"/>
<dbReference type="PANTHER" id="PTHR33429:SF29">
    <property type="entry name" value="TRANSMEMBRANE PROTEIN"/>
    <property type="match status" value="1"/>
</dbReference>
<reference evidence="3" key="1">
    <citation type="journal article" date="2019" name="Database">
        <title>The radish genome database (RadishGD): an integrated information resource for radish genomics.</title>
        <authorList>
            <person name="Yu H.J."/>
            <person name="Baek S."/>
            <person name="Lee Y.J."/>
            <person name="Cho A."/>
            <person name="Mun J.H."/>
        </authorList>
    </citation>
    <scope>NUCLEOTIDE SEQUENCE [LARGE SCALE GENOMIC DNA]</scope>
    <source>
        <strain evidence="3">cv. WK10039</strain>
    </source>
</reference>
<evidence type="ECO:0000313" key="3">
    <source>
        <dbReference type="Proteomes" id="UP000504610"/>
    </source>
</evidence>
<organism evidence="3 4">
    <name type="scientific">Raphanus sativus</name>
    <name type="common">Radish</name>
    <name type="synonym">Raphanus raphanistrum var. sativus</name>
    <dbReference type="NCBI Taxonomy" id="3726"/>
    <lineage>
        <taxon>Eukaryota</taxon>
        <taxon>Viridiplantae</taxon>
        <taxon>Streptophyta</taxon>
        <taxon>Embryophyta</taxon>
        <taxon>Tracheophyta</taxon>
        <taxon>Spermatophyta</taxon>
        <taxon>Magnoliopsida</taxon>
        <taxon>eudicotyledons</taxon>
        <taxon>Gunneridae</taxon>
        <taxon>Pentapetalae</taxon>
        <taxon>rosids</taxon>
        <taxon>malvids</taxon>
        <taxon>Brassicales</taxon>
        <taxon>Brassicaceae</taxon>
        <taxon>Brassiceae</taxon>
        <taxon>Raphanus</taxon>
    </lineage>
</organism>
<gene>
    <name evidence="4" type="primary">LOC108852352</name>
</gene>
<dbReference type="PANTHER" id="PTHR33429">
    <property type="entry name" value="OS02G0708000 PROTEIN-RELATED"/>
    <property type="match status" value="1"/>
</dbReference>
<feature type="region of interest" description="Disordered" evidence="1">
    <location>
        <begin position="75"/>
        <end position="108"/>
    </location>
</feature>
<dbReference type="GeneID" id="108852352"/>
<feature type="transmembrane region" description="Helical" evidence="2">
    <location>
        <begin position="45"/>
        <end position="69"/>
    </location>
</feature>
<feature type="region of interest" description="Disordered" evidence="1">
    <location>
        <begin position="158"/>
        <end position="213"/>
    </location>
</feature>
<feature type="compositionally biased region" description="Basic and acidic residues" evidence="1">
    <location>
        <begin position="186"/>
        <end position="200"/>
    </location>
</feature>
<protein>
    <submittedName>
        <fullName evidence="4">Uncharacterized protein LOC108852352</fullName>
    </submittedName>
</protein>
<evidence type="ECO:0000256" key="1">
    <source>
        <dbReference type="SAM" id="MobiDB-lite"/>
    </source>
</evidence>
<keyword evidence="3" id="KW-1185">Reference proteome</keyword>
<dbReference type="KEGG" id="rsz:108852352"/>
<dbReference type="Proteomes" id="UP000504610">
    <property type="component" value="Chromosome 1"/>
</dbReference>
<evidence type="ECO:0000313" key="4">
    <source>
        <dbReference type="RefSeq" id="XP_018481353.2"/>
    </source>
</evidence>
<dbReference type="AlphaFoldDB" id="A0A6J0NBX3"/>
<reference evidence="4" key="2">
    <citation type="submission" date="2025-08" db="UniProtKB">
        <authorList>
            <consortium name="RefSeq"/>
        </authorList>
    </citation>
    <scope>IDENTIFICATION</scope>
    <source>
        <tissue evidence="4">Leaf</tissue>
    </source>
</reference>